<proteinExistence type="inferred from homology"/>
<protein>
    <recommendedName>
        <fullName evidence="2">DNA repair protein SWI5 homolog</fullName>
    </recommendedName>
    <alternativeName>
        <fullName evidence="6">Protein SAE3 homolog</fullName>
    </alternativeName>
</protein>
<reference evidence="9" key="1">
    <citation type="submission" date="2019-12" db="UniProtKB">
        <authorList>
            <consortium name="WormBaseParasite"/>
        </authorList>
    </citation>
    <scope>IDENTIFICATION</scope>
</reference>
<evidence type="ECO:0000256" key="2">
    <source>
        <dbReference type="ARBA" id="ARBA00019825"/>
    </source>
</evidence>
<dbReference type="Proteomes" id="UP000046395">
    <property type="component" value="Unassembled WGS sequence"/>
</dbReference>
<name>A0A5S6R5C2_TRIMR</name>
<dbReference type="AlphaFoldDB" id="A0A5S6R5C2"/>
<feature type="region of interest" description="Disordered" evidence="7">
    <location>
        <begin position="1"/>
        <end position="36"/>
    </location>
</feature>
<accession>A0A5S6R5C2</accession>
<evidence type="ECO:0000313" key="9">
    <source>
        <dbReference type="WBParaSite" id="TMUE_3000014801.1"/>
    </source>
</evidence>
<evidence type="ECO:0000256" key="1">
    <source>
        <dbReference type="ARBA" id="ARBA00008060"/>
    </source>
</evidence>
<dbReference type="Pfam" id="PF07061">
    <property type="entry name" value="Swi5"/>
    <property type="match status" value="1"/>
</dbReference>
<evidence type="ECO:0000256" key="7">
    <source>
        <dbReference type="SAM" id="MobiDB-lite"/>
    </source>
</evidence>
<dbReference type="GO" id="GO:0034974">
    <property type="term" value="C:Swi5-Swi2 complex"/>
    <property type="evidence" value="ECO:0007669"/>
    <property type="project" value="TreeGrafter"/>
</dbReference>
<dbReference type="InterPro" id="IPR010760">
    <property type="entry name" value="DNA-repair_Swi5"/>
</dbReference>
<comment type="similarity">
    <text evidence="1">Belongs to the SWI5/SAE3 family.</text>
</comment>
<evidence type="ECO:0000256" key="4">
    <source>
        <dbReference type="ARBA" id="ARBA00023204"/>
    </source>
</evidence>
<evidence type="ECO:0000313" key="8">
    <source>
        <dbReference type="Proteomes" id="UP000046395"/>
    </source>
</evidence>
<dbReference type="Gene3D" id="1.20.5.170">
    <property type="match status" value="1"/>
</dbReference>
<sequence length="103" mass="11610">MKRRSSCDQPFKLPLKRTTSAQGLTTSQVPLSDPTEEEKQLDAAIEELQQKGCSIDYLNDYMNKLHYYNDLKDLAQSLIGLLAGHLGVTTQAIYAEYDLNLDD</sequence>
<dbReference type="GO" id="GO:0000724">
    <property type="term" value="P:double-strand break repair via homologous recombination"/>
    <property type="evidence" value="ECO:0007669"/>
    <property type="project" value="TreeGrafter"/>
</dbReference>
<dbReference type="WBParaSite" id="TMUE_3000014801.1">
    <property type="protein sequence ID" value="TMUE_3000014801.1"/>
    <property type="gene ID" value="WBGene00294145"/>
</dbReference>
<dbReference type="PANTHER" id="PTHR28529">
    <property type="entry name" value="DNA REPAIR PROTEIN SWI5 HOMOLOG"/>
    <property type="match status" value="1"/>
</dbReference>
<dbReference type="GO" id="GO:0032798">
    <property type="term" value="C:Swi5-Sfr1 complex"/>
    <property type="evidence" value="ECO:0007669"/>
    <property type="project" value="TreeGrafter"/>
</dbReference>
<evidence type="ECO:0000256" key="6">
    <source>
        <dbReference type="ARBA" id="ARBA00030081"/>
    </source>
</evidence>
<organism evidence="8 9">
    <name type="scientific">Trichuris muris</name>
    <name type="common">Mouse whipworm</name>
    <dbReference type="NCBI Taxonomy" id="70415"/>
    <lineage>
        <taxon>Eukaryota</taxon>
        <taxon>Metazoa</taxon>
        <taxon>Ecdysozoa</taxon>
        <taxon>Nematoda</taxon>
        <taxon>Enoplea</taxon>
        <taxon>Dorylaimia</taxon>
        <taxon>Trichinellida</taxon>
        <taxon>Trichuridae</taxon>
        <taxon>Trichuris</taxon>
    </lineage>
</organism>
<keyword evidence="4" id="KW-0234">DNA repair</keyword>
<keyword evidence="3" id="KW-0227">DNA damage</keyword>
<feature type="compositionally biased region" description="Polar residues" evidence="7">
    <location>
        <begin position="17"/>
        <end position="30"/>
    </location>
</feature>
<evidence type="ECO:0000256" key="5">
    <source>
        <dbReference type="ARBA" id="ARBA00025380"/>
    </source>
</evidence>
<dbReference type="PANTHER" id="PTHR28529:SF2">
    <property type="entry name" value="DNA REPAIR PROTEIN SWI5 HOMOLOG"/>
    <property type="match status" value="1"/>
</dbReference>
<comment type="function">
    <text evidence="5">Component of the swi5-sfr1 complex, a complex required for double-strand break repair via homologous recombination.</text>
</comment>
<keyword evidence="8" id="KW-1185">Reference proteome</keyword>
<evidence type="ECO:0000256" key="3">
    <source>
        <dbReference type="ARBA" id="ARBA00022763"/>
    </source>
</evidence>
<dbReference type="STRING" id="70415.A0A5S6R5C2"/>